<evidence type="ECO:0000313" key="4">
    <source>
        <dbReference type="Proteomes" id="UP000011087"/>
    </source>
</evidence>
<feature type="region of interest" description="Disordered" evidence="1">
    <location>
        <begin position="146"/>
        <end position="171"/>
    </location>
</feature>
<proteinExistence type="predicted"/>
<organism evidence="2">
    <name type="scientific">Guillardia theta (strain CCMP2712)</name>
    <name type="common">Cryptophyte</name>
    <dbReference type="NCBI Taxonomy" id="905079"/>
    <lineage>
        <taxon>Eukaryota</taxon>
        <taxon>Cryptophyceae</taxon>
        <taxon>Pyrenomonadales</taxon>
        <taxon>Geminigeraceae</taxon>
        <taxon>Guillardia</taxon>
    </lineage>
</organism>
<feature type="region of interest" description="Disordered" evidence="1">
    <location>
        <begin position="56"/>
        <end position="82"/>
    </location>
</feature>
<dbReference type="AlphaFoldDB" id="L1IMW6"/>
<accession>L1IMW6</accession>
<reference evidence="3" key="3">
    <citation type="submission" date="2016-03" db="UniProtKB">
        <authorList>
            <consortium name="EnsemblProtists"/>
        </authorList>
    </citation>
    <scope>IDENTIFICATION</scope>
</reference>
<protein>
    <submittedName>
        <fullName evidence="2 3">Uncharacterized protein</fullName>
    </submittedName>
</protein>
<gene>
    <name evidence="2" type="ORF">GUITHDRAFT_116399</name>
</gene>
<sequence length="249" mass="28038">MSFLRNRKSTTQCWKRAAEGEMLSAMHVRGGCSSTRQAEHPVEQEFAIPMKRLRMGGSEEQEEQDQQQREQQQQQQQQQELSLSGQHFFGDSMYQGLQFHDPLQHSPTGFLDQGDGLTTLVHEEDCAVPDEFPTEINVEVEAAENITAVHETSNSTSKRRNAGPKKKKVPATVSFTEPTASEVYWKMGEQYNVSYTSTGHCKEVSVLGFYLFKGSNFMATLGGKMYSRPHIPGTVKSVESCDLFDVIEM</sequence>
<keyword evidence="4" id="KW-1185">Reference proteome</keyword>
<dbReference type="EMBL" id="JH993059">
    <property type="protein sequence ID" value="EKX37437.1"/>
    <property type="molecule type" value="Genomic_DNA"/>
</dbReference>
<reference evidence="2 4" key="1">
    <citation type="journal article" date="2012" name="Nature">
        <title>Algal genomes reveal evolutionary mosaicism and the fate of nucleomorphs.</title>
        <authorList>
            <consortium name="DOE Joint Genome Institute"/>
            <person name="Curtis B.A."/>
            <person name="Tanifuji G."/>
            <person name="Burki F."/>
            <person name="Gruber A."/>
            <person name="Irimia M."/>
            <person name="Maruyama S."/>
            <person name="Arias M.C."/>
            <person name="Ball S.G."/>
            <person name="Gile G.H."/>
            <person name="Hirakawa Y."/>
            <person name="Hopkins J.F."/>
            <person name="Kuo A."/>
            <person name="Rensing S.A."/>
            <person name="Schmutz J."/>
            <person name="Symeonidi A."/>
            <person name="Elias M."/>
            <person name="Eveleigh R.J."/>
            <person name="Herman E.K."/>
            <person name="Klute M.J."/>
            <person name="Nakayama T."/>
            <person name="Obornik M."/>
            <person name="Reyes-Prieto A."/>
            <person name="Armbrust E.V."/>
            <person name="Aves S.J."/>
            <person name="Beiko R.G."/>
            <person name="Coutinho P."/>
            <person name="Dacks J.B."/>
            <person name="Durnford D.G."/>
            <person name="Fast N.M."/>
            <person name="Green B.R."/>
            <person name="Grisdale C.J."/>
            <person name="Hempel F."/>
            <person name="Henrissat B."/>
            <person name="Hoppner M.P."/>
            <person name="Ishida K."/>
            <person name="Kim E."/>
            <person name="Koreny L."/>
            <person name="Kroth P.G."/>
            <person name="Liu Y."/>
            <person name="Malik S.B."/>
            <person name="Maier U.G."/>
            <person name="McRose D."/>
            <person name="Mock T."/>
            <person name="Neilson J.A."/>
            <person name="Onodera N.T."/>
            <person name="Poole A.M."/>
            <person name="Pritham E.J."/>
            <person name="Richards T.A."/>
            <person name="Rocap G."/>
            <person name="Roy S.W."/>
            <person name="Sarai C."/>
            <person name="Schaack S."/>
            <person name="Shirato S."/>
            <person name="Slamovits C.H."/>
            <person name="Spencer D.F."/>
            <person name="Suzuki S."/>
            <person name="Worden A.Z."/>
            <person name="Zauner S."/>
            <person name="Barry K."/>
            <person name="Bell C."/>
            <person name="Bharti A.K."/>
            <person name="Crow J.A."/>
            <person name="Grimwood J."/>
            <person name="Kramer R."/>
            <person name="Lindquist E."/>
            <person name="Lucas S."/>
            <person name="Salamov A."/>
            <person name="McFadden G.I."/>
            <person name="Lane C.E."/>
            <person name="Keeling P.J."/>
            <person name="Gray M.W."/>
            <person name="Grigoriev I.V."/>
            <person name="Archibald J.M."/>
        </authorList>
    </citation>
    <scope>NUCLEOTIDE SEQUENCE</scope>
    <source>
        <strain evidence="2 4">CCMP2712</strain>
    </source>
</reference>
<dbReference type="HOGENOM" id="CLU_1117511_0_0_1"/>
<feature type="compositionally biased region" description="Basic residues" evidence="1">
    <location>
        <begin position="157"/>
        <end position="169"/>
    </location>
</feature>
<dbReference type="EnsemblProtists" id="EKX37437">
    <property type="protein sequence ID" value="EKX37437"/>
    <property type="gene ID" value="GUITHDRAFT_116399"/>
</dbReference>
<name>L1IMW6_GUITC</name>
<dbReference type="GeneID" id="17294170"/>
<evidence type="ECO:0000313" key="2">
    <source>
        <dbReference type="EMBL" id="EKX37437.1"/>
    </source>
</evidence>
<feature type="compositionally biased region" description="Low complexity" evidence="1">
    <location>
        <begin position="69"/>
        <end position="80"/>
    </location>
</feature>
<dbReference type="RefSeq" id="XP_005824417.1">
    <property type="nucleotide sequence ID" value="XM_005824360.1"/>
</dbReference>
<dbReference type="Proteomes" id="UP000011087">
    <property type="component" value="Unassembled WGS sequence"/>
</dbReference>
<evidence type="ECO:0000313" key="3">
    <source>
        <dbReference type="EnsemblProtists" id="EKX37437"/>
    </source>
</evidence>
<dbReference type="PaxDb" id="55529-EKX37437"/>
<reference evidence="4" key="2">
    <citation type="submission" date="2012-11" db="EMBL/GenBank/DDBJ databases">
        <authorList>
            <person name="Kuo A."/>
            <person name="Curtis B.A."/>
            <person name="Tanifuji G."/>
            <person name="Burki F."/>
            <person name="Gruber A."/>
            <person name="Irimia M."/>
            <person name="Maruyama S."/>
            <person name="Arias M.C."/>
            <person name="Ball S.G."/>
            <person name="Gile G.H."/>
            <person name="Hirakawa Y."/>
            <person name="Hopkins J.F."/>
            <person name="Rensing S.A."/>
            <person name="Schmutz J."/>
            <person name="Symeonidi A."/>
            <person name="Elias M."/>
            <person name="Eveleigh R.J."/>
            <person name="Herman E.K."/>
            <person name="Klute M.J."/>
            <person name="Nakayama T."/>
            <person name="Obornik M."/>
            <person name="Reyes-Prieto A."/>
            <person name="Armbrust E.V."/>
            <person name="Aves S.J."/>
            <person name="Beiko R.G."/>
            <person name="Coutinho P."/>
            <person name="Dacks J.B."/>
            <person name="Durnford D.G."/>
            <person name="Fast N.M."/>
            <person name="Green B.R."/>
            <person name="Grisdale C."/>
            <person name="Hempe F."/>
            <person name="Henrissat B."/>
            <person name="Hoppner M.P."/>
            <person name="Ishida K.-I."/>
            <person name="Kim E."/>
            <person name="Koreny L."/>
            <person name="Kroth P.G."/>
            <person name="Liu Y."/>
            <person name="Malik S.-B."/>
            <person name="Maier U.G."/>
            <person name="McRose D."/>
            <person name="Mock T."/>
            <person name="Neilson J.A."/>
            <person name="Onodera N.T."/>
            <person name="Poole A.M."/>
            <person name="Pritham E.J."/>
            <person name="Richards T.A."/>
            <person name="Rocap G."/>
            <person name="Roy S.W."/>
            <person name="Sarai C."/>
            <person name="Schaack S."/>
            <person name="Shirato S."/>
            <person name="Slamovits C.H."/>
            <person name="Spencer D.F."/>
            <person name="Suzuki S."/>
            <person name="Worden A.Z."/>
            <person name="Zauner S."/>
            <person name="Barry K."/>
            <person name="Bell C."/>
            <person name="Bharti A.K."/>
            <person name="Crow J.A."/>
            <person name="Grimwood J."/>
            <person name="Kramer R."/>
            <person name="Lindquist E."/>
            <person name="Lucas S."/>
            <person name="Salamov A."/>
            <person name="McFadden G.I."/>
            <person name="Lane C.E."/>
            <person name="Keeling P.J."/>
            <person name="Gray M.W."/>
            <person name="Grigoriev I.V."/>
            <person name="Archibald J.M."/>
        </authorList>
    </citation>
    <scope>NUCLEOTIDE SEQUENCE</scope>
    <source>
        <strain evidence="4">CCMP2712</strain>
    </source>
</reference>
<evidence type="ECO:0000256" key="1">
    <source>
        <dbReference type="SAM" id="MobiDB-lite"/>
    </source>
</evidence>
<dbReference type="KEGG" id="gtt:GUITHDRAFT_116399"/>